<dbReference type="HOGENOM" id="CLU_141721_1_0_1"/>
<dbReference type="GO" id="GO:0005509">
    <property type="term" value="F:calcium ion binding"/>
    <property type="evidence" value="ECO:0007669"/>
    <property type="project" value="InterPro"/>
</dbReference>
<evidence type="ECO:0000313" key="2">
    <source>
        <dbReference type="Ensembl" id="ENSFALP00000010761.2"/>
    </source>
</evidence>
<dbReference type="PROSITE" id="PS50222">
    <property type="entry name" value="EF_HAND_2"/>
    <property type="match status" value="1"/>
</dbReference>
<sequence>MDEANVDAMFSLLDVLGRGYIRLEQYREALKTLGLSTEDLELEDDIITVDVFKKGICTDPPSLRAFARRF</sequence>
<dbReference type="PANTHER" id="PTHR21847">
    <property type="entry name" value="EF-HAND CALCIUM-BINDING DOMAIN-CONTAINING PROTEIN 10"/>
    <property type="match status" value="1"/>
</dbReference>
<name>U3K6V7_FICAL</name>
<reference evidence="2 3" key="1">
    <citation type="journal article" date="2012" name="Nature">
        <title>The genomic landscape of species divergence in Ficedula flycatchers.</title>
        <authorList>
            <person name="Ellegren H."/>
            <person name="Smeds L."/>
            <person name="Burri R."/>
            <person name="Olason P.I."/>
            <person name="Backstrom N."/>
            <person name="Kawakami T."/>
            <person name="Kunstner A."/>
            <person name="Makinen H."/>
            <person name="Nadachowska-Brzyska K."/>
            <person name="Qvarnstrom A."/>
            <person name="Uebbing S."/>
            <person name="Wolf J.B."/>
        </authorList>
    </citation>
    <scope>NUCLEOTIDE SEQUENCE [LARGE SCALE GENOMIC DNA]</scope>
</reference>
<dbReference type="SUPFAM" id="SSF47473">
    <property type="entry name" value="EF-hand"/>
    <property type="match status" value="1"/>
</dbReference>
<reference evidence="2" key="2">
    <citation type="submission" date="2025-08" db="UniProtKB">
        <authorList>
            <consortium name="Ensembl"/>
        </authorList>
    </citation>
    <scope>IDENTIFICATION</scope>
</reference>
<dbReference type="GeneTree" id="ENSGT01110000270759"/>
<protein>
    <recommendedName>
        <fullName evidence="1">EF-hand domain-containing protein</fullName>
    </recommendedName>
</protein>
<accession>U3K6V7</accession>
<dbReference type="Proteomes" id="UP000016665">
    <property type="component" value="Chromosome 1A"/>
</dbReference>
<dbReference type="Pfam" id="PF24548">
    <property type="entry name" value="EF_EFCAB10_C"/>
    <property type="match status" value="1"/>
</dbReference>
<dbReference type="STRING" id="59894.ENSFALP00000010761"/>
<dbReference type="PANTHER" id="PTHR21847:SF1">
    <property type="entry name" value="EF-HAND CALCIUM-BINDING DOMAIN-CONTAINING PROTEIN 10"/>
    <property type="match status" value="1"/>
</dbReference>
<dbReference type="InterPro" id="IPR039879">
    <property type="entry name" value="EFC10"/>
</dbReference>
<feature type="domain" description="EF-hand" evidence="1">
    <location>
        <begin position="1"/>
        <end position="36"/>
    </location>
</feature>
<dbReference type="InterPro" id="IPR002048">
    <property type="entry name" value="EF_hand_dom"/>
</dbReference>
<keyword evidence="3" id="KW-1185">Reference proteome</keyword>
<reference evidence="2" key="3">
    <citation type="submission" date="2025-09" db="UniProtKB">
        <authorList>
            <consortium name="Ensembl"/>
        </authorList>
    </citation>
    <scope>IDENTIFICATION</scope>
</reference>
<proteinExistence type="predicted"/>
<dbReference type="InterPro" id="IPR056587">
    <property type="entry name" value="EF_EFCAB10_C"/>
</dbReference>
<dbReference type="Gene3D" id="1.10.238.10">
    <property type="entry name" value="EF-hand"/>
    <property type="match status" value="1"/>
</dbReference>
<dbReference type="Ensembl" id="ENSFALT00000010804.2">
    <property type="protein sequence ID" value="ENSFALP00000010761.2"/>
    <property type="gene ID" value="ENSFALG00000010317.2"/>
</dbReference>
<evidence type="ECO:0000259" key="1">
    <source>
        <dbReference type="PROSITE" id="PS50222"/>
    </source>
</evidence>
<dbReference type="AlphaFoldDB" id="U3K6V7"/>
<evidence type="ECO:0000313" key="3">
    <source>
        <dbReference type="Proteomes" id="UP000016665"/>
    </source>
</evidence>
<organism evidence="2 3">
    <name type="scientific">Ficedula albicollis</name>
    <name type="common">Collared flycatcher</name>
    <name type="synonym">Muscicapa albicollis</name>
    <dbReference type="NCBI Taxonomy" id="59894"/>
    <lineage>
        <taxon>Eukaryota</taxon>
        <taxon>Metazoa</taxon>
        <taxon>Chordata</taxon>
        <taxon>Craniata</taxon>
        <taxon>Vertebrata</taxon>
        <taxon>Euteleostomi</taxon>
        <taxon>Archelosauria</taxon>
        <taxon>Archosauria</taxon>
        <taxon>Dinosauria</taxon>
        <taxon>Saurischia</taxon>
        <taxon>Theropoda</taxon>
        <taxon>Coelurosauria</taxon>
        <taxon>Aves</taxon>
        <taxon>Neognathae</taxon>
        <taxon>Neoaves</taxon>
        <taxon>Telluraves</taxon>
        <taxon>Australaves</taxon>
        <taxon>Passeriformes</taxon>
        <taxon>Muscicapidae</taxon>
        <taxon>Ficedula</taxon>
    </lineage>
</organism>
<dbReference type="InterPro" id="IPR011992">
    <property type="entry name" value="EF-hand-dom_pair"/>
</dbReference>